<feature type="compositionally biased region" description="Polar residues" evidence="2">
    <location>
        <begin position="283"/>
        <end position="292"/>
    </location>
</feature>
<sequence length="563" mass="63037">MSSKEPEILISMMGPSSSIPELIKSIRHSFRDCEFDEVQKIITDREKNMKMEIENLVRDRDGVMKEVRLLERSHGLAELENSKLERKCEELEEKITRLVEEDRVSSHREKRAKERCDKVCDENAKMASEKNKIIFELNEKINELNNKSLESERLLGFLNERFRCLDAEAAKMEEVIKDLRHEKLNASRTMDELRVAKLESDKAAESNKKRFEDLAPRIMKVEEALANILNVKVEDIAKIVNDLDNAAAEEEGGNVNFVESKGEKDILGNGDAEENAVVMSPGVRSTCNSSENVPKKGGRNDDAANSVETSPGAQSGSDPPQLENNATDQENGSKELQGSDVHAKATGSDGGVPVKEQLISGQGHCSKMASSYSAARDIIDLCDSDDETNPGGECKKDSLVRLTPKRKRRDYDDIIEPMDQVLELDSDDESCSDSDMDNLVANIRRKKVGRKWMAGDDMLKAFSEDAELCMNAVCALYRQQVFAANSSDLSKSQGFSNVDASSGRALAEYLIDGDPEFKLRKSVLEVEKQRPDVIEQCKRLATNYHEKLFQIYCSGEDPLFCQT</sequence>
<dbReference type="PANTHER" id="PTHR34380">
    <property type="entry name" value="BNAA03G12380D PROTEIN"/>
    <property type="match status" value="1"/>
</dbReference>
<evidence type="ECO:0000313" key="4">
    <source>
        <dbReference type="Proteomes" id="UP000826271"/>
    </source>
</evidence>
<keyword evidence="4" id="KW-1185">Reference proteome</keyword>
<feature type="compositionally biased region" description="Polar residues" evidence="2">
    <location>
        <begin position="306"/>
        <end position="336"/>
    </location>
</feature>
<dbReference type="AlphaFoldDB" id="A0AAV6XL04"/>
<name>A0AAV6XL04_9LAMI</name>
<feature type="region of interest" description="Disordered" evidence="2">
    <location>
        <begin position="281"/>
        <end position="356"/>
    </location>
</feature>
<proteinExistence type="predicted"/>
<evidence type="ECO:0000256" key="2">
    <source>
        <dbReference type="SAM" id="MobiDB-lite"/>
    </source>
</evidence>
<dbReference type="Proteomes" id="UP000826271">
    <property type="component" value="Unassembled WGS sequence"/>
</dbReference>
<evidence type="ECO:0000313" key="3">
    <source>
        <dbReference type="EMBL" id="KAG8382160.1"/>
    </source>
</evidence>
<accession>A0AAV6XL04</accession>
<comment type="caution">
    <text evidence="3">The sequence shown here is derived from an EMBL/GenBank/DDBJ whole genome shotgun (WGS) entry which is preliminary data.</text>
</comment>
<evidence type="ECO:0000256" key="1">
    <source>
        <dbReference type="SAM" id="Coils"/>
    </source>
</evidence>
<organism evidence="3 4">
    <name type="scientific">Buddleja alternifolia</name>
    <dbReference type="NCBI Taxonomy" id="168488"/>
    <lineage>
        <taxon>Eukaryota</taxon>
        <taxon>Viridiplantae</taxon>
        <taxon>Streptophyta</taxon>
        <taxon>Embryophyta</taxon>
        <taxon>Tracheophyta</taxon>
        <taxon>Spermatophyta</taxon>
        <taxon>Magnoliopsida</taxon>
        <taxon>eudicotyledons</taxon>
        <taxon>Gunneridae</taxon>
        <taxon>Pentapetalae</taxon>
        <taxon>asterids</taxon>
        <taxon>lamiids</taxon>
        <taxon>Lamiales</taxon>
        <taxon>Scrophulariaceae</taxon>
        <taxon>Buddlejeae</taxon>
        <taxon>Buddleja</taxon>
    </lineage>
</organism>
<dbReference type="EMBL" id="WHWC01000005">
    <property type="protein sequence ID" value="KAG8382160.1"/>
    <property type="molecule type" value="Genomic_DNA"/>
</dbReference>
<keyword evidence="1" id="KW-0175">Coiled coil</keyword>
<reference evidence="3" key="1">
    <citation type="submission" date="2019-10" db="EMBL/GenBank/DDBJ databases">
        <authorList>
            <person name="Zhang R."/>
            <person name="Pan Y."/>
            <person name="Wang J."/>
            <person name="Ma R."/>
            <person name="Yu S."/>
        </authorList>
    </citation>
    <scope>NUCLEOTIDE SEQUENCE</scope>
    <source>
        <strain evidence="3">LA-IB0</strain>
        <tissue evidence="3">Leaf</tissue>
    </source>
</reference>
<protein>
    <submittedName>
        <fullName evidence="3">Uncharacterized protein</fullName>
    </submittedName>
</protein>
<feature type="coiled-coil region" evidence="1">
    <location>
        <begin position="53"/>
        <end position="101"/>
    </location>
</feature>
<dbReference type="PANTHER" id="PTHR34380:SF1">
    <property type="entry name" value="OS01G0221300 PROTEIN"/>
    <property type="match status" value="1"/>
</dbReference>
<gene>
    <name evidence="3" type="ORF">BUALT_Bualt05G0047800</name>
</gene>
<feature type="coiled-coil region" evidence="1">
    <location>
        <begin position="127"/>
        <end position="196"/>
    </location>
</feature>